<name>A0A1I7T2H8_9PELO</name>
<accession>A0A1I7T2H8</accession>
<dbReference type="WBParaSite" id="Csp11.Scaffold478.g1791.t2">
    <property type="protein sequence ID" value="Csp11.Scaffold478.g1791.t2"/>
    <property type="gene ID" value="Csp11.Scaffold478.g1791"/>
</dbReference>
<reference evidence="2" key="1">
    <citation type="submission" date="2016-11" db="UniProtKB">
        <authorList>
            <consortium name="WormBaseParasite"/>
        </authorList>
    </citation>
    <scope>IDENTIFICATION</scope>
</reference>
<protein>
    <submittedName>
        <fullName evidence="2">Ovule protein</fullName>
    </submittedName>
</protein>
<proteinExistence type="predicted"/>
<organism evidence="1 2">
    <name type="scientific">Caenorhabditis tropicalis</name>
    <dbReference type="NCBI Taxonomy" id="1561998"/>
    <lineage>
        <taxon>Eukaryota</taxon>
        <taxon>Metazoa</taxon>
        <taxon>Ecdysozoa</taxon>
        <taxon>Nematoda</taxon>
        <taxon>Chromadorea</taxon>
        <taxon>Rhabditida</taxon>
        <taxon>Rhabditina</taxon>
        <taxon>Rhabditomorpha</taxon>
        <taxon>Rhabditoidea</taxon>
        <taxon>Rhabditidae</taxon>
        <taxon>Peloderinae</taxon>
        <taxon>Caenorhabditis</taxon>
    </lineage>
</organism>
<evidence type="ECO:0000313" key="2">
    <source>
        <dbReference type="WBParaSite" id="Csp11.Scaffold478.g1791.t2"/>
    </source>
</evidence>
<keyword evidence="1" id="KW-1185">Reference proteome</keyword>
<dbReference type="Proteomes" id="UP000095282">
    <property type="component" value="Unplaced"/>
</dbReference>
<dbReference type="AlphaFoldDB" id="A0A1I7T2H8"/>
<evidence type="ECO:0000313" key="1">
    <source>
        <dbReference type="Proteomes" id="UP000095282"/>
    </source>
</evidence>
<sequence length="104" mass="11604">MNFSNECLSSNILPALSRTFIFKLLLVSGGQNAHQVPRGPNKSPIYEHDNRKLLYGQGGCTVQQQTIRSIELVSLLPAMTAATKKLNLKQRPFILSQYCGKKNK</sequence>